<organism evidence="1 2">
    <name type="scientific">Botryotinia fuckeliana (strain T4)</name>
    <name type="common">Noble rot fungus</name>
    <name type="synonym">Botrytis cinerea</name>
    <dbReference type="NCBI Taxonomy" id="999810"/>
    <lineage>
        <taxon>Eukaryota</taxon>
        <taxon>Fungi</taxon>
        <taxon>Dikarya</taxon>
        <taxon>Ascomycota</taxon>
        <taxon>Pezizomycotina</taxon>
        <taxon>Leotiomycetes</taxon>
        <taxon>Helotiales</taxon>
        <taxon>Sclerotiniaceae</taxon>
        <taxon>Botrytis</taxon>
    </lineage>
</organism>
<proteinExistence type="predicted"/>
<evidence type="ECO:0000313" key="1">
    <source>
        <dbReference type="EMBL" id="CCD47558.1"/>
    </source>
</evidence>
<reference evidence="2" key="1">
    <citation type="journal article" date="2011" name="PLoS Genet.">
        <title>Genomic analysis of the necrotrophic fungal pathogens Sclerotinia sclerotiorum and Botrytis cinerea.</title>
        <authorList>
            <person name="Amselem J."/>
            <person name="Cuomo C.A."/>
            <person name="van Kan J.A."/>
            <person name="Viaud M."/>
            <person name="Benito E.P."/>
            <person name="Couloux A."/>
            <person name="Coutinho P.M."/>
            <person name="de Vries R.P."/>
            <person name="Dyer P.S."/>
            <person name="Fillinger S."/>
            <person name="Fournier E."/>
            <person name="Gout L."/>
            <person name="Hahn M."/>
            <person name="Kohn L."/>
            <person name="Lapalu N."/>
            <person name="Plummer K.M."/>
            <person name="Pradier J.M."/>
            <person name="Quevillon E."/>
            <person name="Sharon A."/>
            <person name="Simon A."/>
            <person name="ten Have A."/>
            <person name="Tudzynski B."/>
            <person name="Tudzynski P."/>
            <person name="Wincker P."/>
            <person name="Andrew M."/>
            <person name="Anthouard V."/>
            <person name="Beever R.E."/>
            <person name="Beffa R."/>
            <person name="Benoit I."/>
            <person name="Bouzid O."/>
            <person name="Brault B."/>
            <person name="Chen Z."/>
            <person name="Choquer M."/>
            <person name="Collemare J."/>
            <person name="Cotton P."/>
            <person name="Danchin E.G."/>
            <person name="Da Silva C."/>
            <person name="Gautier A."/>
            <person name="Giraud C."/>
            <person name="Giraud T."/>
            <person name="Gonzalez C."/>
            <person name="Grossetete S."/>
            <person name="Guldener U."/>
            <person name="Henrissat B."/>
            <person name="Howlett B.J."/>
            <person name="Kodira C."/>
            <person name="Kretschmer M."/>
            <person name="Lappartient A."/>
            <person name="Leroch M."/>
            <person name="Levis C."/>
            <person name="Mauceli E."/>
            <person name="Neuveglise C."/>
            <person name="Oeser B."/>
            <person name="Pearson M."/>
            <person name="Poulain J."/>
            <person name="Poussereau N."/>
            <person name="Quesneville H."/>
            <person name="Rascle C."/>
            <person name="Schumacher J."/>
            <person name="Segurens B."/>
            <person name="Sexton A."/>
            <person name="Silva E."/>
            <person name="Sirven C."/>
            <person name="Soanes D.M."/>
            <person name="Talbot N.J."/>
            <person name="Templeton M."/>
            <person name="Yandava C."/>
            <person name="Yarden O."/>
            <person name="Zeng Q."/>
            <person name="Rollins J.A."/>
            <person name="Lebrun M.H."/>
            <person name="Dickman M."/>
        </authorList>
    </citation>
    <scope>NUCLEOTIDE SEQUENCE [LARGE SCALE GENOMIC DNA]</scope>
    <source>
        <strain evidence="2">T4</strain>
    </source>
</reference>
<protein>
    <submittedName>
        <fullName evidence="1">Uncharacterized protein</fullName>
    </submittedName>
</protein>
<evidence type="ECO:0000313" key="2">
    <source>
        <dbReference type="Proteomes" id="UP000008177"/>
    </source>
</evidence>
<dbReference type="HOGENOM" id="CLU_3175298_0_0_1"/>
<dbReference type="EMBL" id="FQ790286">
    <property type="protein sequence ID" value="CCD47558.1"/>
    <property type="molecule type" value="Genomic_DNA"/>
</dbReference>
<accession>G2Y4G8</accession>
<name>G2Y4G8_BOTF4</name>
<sequence>MVHTSIHLFFPTETRYLKTLKYTQLHHPEIYDAVRSFEERFQAGGEE</sequence>
<dbReference type="Proteomes" id="UP000008177">
    <property type="component" value="Unplaced contigs"/>
</dbReference>
<dbReference type="InParanoid" id="G2Y4G8"/>
<gene>
    <name evidence="1" type="ORF">BofuT4_uP007170.1</name>
</gene>
<dbReference type="AlphaFoldDB" id="G2Y4G8"/>